<keyword evidence="1" id="KW-0812">Transmembrane</keyword>
<evidence type="ECO:0000313" key="2">
    <source>
        <dbReference type="EMBL" id="AIF04360.1"/>
    </source>
</evidence>
<evidence type="ECO:0000256" key="1">
    <source>
        <dbReference type="SAM" id="Phobius"/>
    </source>
</evidence>
<organism evidence="2">
    <name type="scientific">uncultured marine thaumarchaeote KM3_173_E01</name>
    <dbReference type="NCBI Taxonomy" id="1456050"/>
    <lineage>
        <taxon>Archaea</taxon>
        <taxon>Nitrososphaerota</taxon>
        <taxon>environmental samples</taxon>
    </lineage>
</organism>
<sequence length="49" mass="5457">MDYKAIGEDFLTYYWPALVAMALVLAGSITGALILARRHDGVEDEQRTD</sequence>
<protein>
    <submittedName>
        <fullName evidence="2">NADH-ubiquinone oxidoreductase subunit J (NdhG)</fullName>
        <ecNumber evidence="2">1.6.5.3</ecNumber>
    </submittedName>
</protein>
<dbReference type="EMBL" id="KF900706">
    <property type="protein sequence ID" value="AIF04360.1"/>
    <property type="molecule type" value="Genomic_DNA"/>
</dbReference>
<dbReference type="AlphaFoldDB" id="A0A075GMQ1"/>
<dbReference type="EC" id="1.6.5.3" evidence="2"/>
<keyword evidence="2" id="KW-0560">Oxidoreductase</keyword>
<keyword evidence="2" id="KW-0830">Ubiquinone</keyword>
<gene>
    <name evidence="2" type="primary">ndhG</name>
</gene>
<keyword evidence="1" id="KW-0472">Membrane</keyword>
<name>A0A075GMQ1_9ARCH</name>
<dbReference type="GO" id="GO:0016491">
    <property type="term" value="F:oxidoreductase activity"/>
    <property type="evidence" value="ECO:0007669"/>
    <property type="project" value="UniProtKB-KW"/>
</dbReference>
<proteinExistence type="predicted"/>
<accession>A0A075GMQ1</accession>
<feature type="transmembrane region" description="Helical" evidence="1">
    <location>
        <begin position="12"/>
        <end position="36"/>
    </location>
</feature>
<reference evidence="2" key="1">
    <citation type="journal article" date="2014" name="Genome Biol. Evol.">
        <title>Pangenome evidence for extensive interdomain horizontal transfer affecting lineage core and shell genes in uncultured planktonic thaumarchaeota and euryarchaeota.</title>
        <authorList>
            <person name="Deschamps P."/>
            <person name="Zivanovic Y."/>
            <person name="Moreira D."/>
            <person name="Rodriguez-Valera F."/>
            <person name="Lopez-Garcia P."/>
        </authorList>
    </citation>
    <scope>NUCLEOTIDE SEQUENCE</scope>
</reference>
<keyword evidence="1" id="KW-1133">Transmembrane helix</keyword>